<comment type="subunit">
    <text evidence="15">Component of the periplasmic nitrate reductase NapAB complex composed of NapA and NapB.</text>
</comment>
<dbReference type="PROSITE" id="PS51669">
    <property type="entry name" value="4FE4S_MOW_BIS_MGD"/>
    <property type="match status" value="1"/>
</dbReference>
<feature type="binding site" evidence="15">
    <location>
        <position position="48"/>
    </location>
    <ligand>
        <name>[4Fe-4S] cluster</name>
        <dbReference type="ChEBI" id="CHEBI:49883"/>
    </ligand>
</feature>
<evidence type="ECO:0000256" key="11">
    <source>
        <dbReference type="ARBA" id="ARBA00023014"/>
    </source>
</evidence>
<dbReference type="Pfam" id="PF04879">
    <property type="entry name" value="Molybdop_Fe4S4"/>
    <property type="match status" value="1"/>
</dbReference>
<feature type="binding site" evidence="15">
    <location>
        <position position="174"/>
    </location>
    <ligand>
        <name>Mo-bis(molybdopterin guanine dinucleotide)</name>
        <dbReference type="ChEBI" id="CHEBI:60539"/>
    </ligand>
</feature>
<evidence type="ECO:0000256" key="8">
    <source>
        <dbReference type="ARBA" id="ARBA00022982"/>
    </source>
</evidence>
<feature type="chain" id="PRO_5040170555" description="Periplasmic nitrate reductase" evidence="16">
    <location>
        <begin position="21"/>
        <end position="831"/>
    </location>
</feature>
<feature type="binding site" evidence="15">
    <location>
        <position position="80"/>
    </location>
    <ligand>
        <name>[4Fe-4S] cluster</name>
        <dbReference type="ChEBI" id="CHEBI:49883"/>
    </ligand>
</feature>
<feature type="domain" description="4Fe-4S Mo/W bis-MGD-type" evidence="17">
    <location>
        <begin position="38"/>
        <end position="94"/>
    </location>
</feature>
<feature type="binding site" evidence="15">
    <location>
        <position position="82"/>
    </location>
    <ligand>
        <name>Mo-bis(molybdopterin guanine dinucleotide)</name>
        <dbReference type="ChEBI" id="CHEBI:60539"/>
    </ligand>
</feature>
<feature type="binding site" evidence="15">
    <location>
        <position position="45"/>
    </location>
    <ligand>
        <name>[4Fe-4S] cluster</name>
        <dbReference type="ChEBI" id="CHEBI:49883"/>
    </ligand>
</feature>
<evidence type="ECO:0000256" key="13">
    <source>
        <dbReference type="ARBA" id="ARBA00052176"/>
    </source>
</evidence>
<dbReference type="NCBIfam" id="TIGR01409">
    <property type="entry name" value="TAT_signal_seq"/>
    <property type="match status" value="1"/>
</dbReference>
<feature type="signal peptide" evidence="16">
    <location>
        <begin position="1"/>
        <end position="20"/>
    </location>
</feature>
<dbReference type="InterPro" id="IPR006656">
    <property type="entry name" value="Mopterin_OxRdtase"/>
</dbReference>
<dbReference type="GO" id="GO:0005506">
    <property type="term" value="F:iron ion binding"/>
    <property type="evidence" value="ECO:0007669"/>
    <property type="project" value="UniProtKB-UniRule"/>
</dbReference>
<dbReference type="PROSITE" id="PS00551">
    <property type="entry name" value="MOLYBDOPTERIN_PROK_1"/>
    <property type="match status" value="1"/>
</dbReference>
<accession>A0A9Q9H6M2</accession>
<evidence type="ECO:0000256" key="12">
    <source>
        <dbReference type="ARBA" id="ARBA00023063"/>
    </source>
</evidence>
<evidence type="ECO:0000256" key="2">
    <source>
        <dbReference type="ARBA" id="ARBA00022448"/>
    </source>
</evidence>
<dbReference type="InterPro" id="IPR006657">
    <property type="entry name" value="MoPterin_dinucl-bd_dom"/>
</dbReference>
<feature type="binding site" evidence="15">
    <location>
        <position position="805"/>
    </location>
    <ligand>
        <name>Mo-bis(molybdopterin guanine dinucleotide)</name>
        <dbReference type="ChEBI" id="CHEBI:60539"/>
    </ligand>
</feature>
<dbReference type="Pfam" id="PF01568">
    <property type="entry name" value="Molydop_binding"/>
    <property type="match status" value="1"/>
</dbReference>
<dbReference type="InterPro" id="IPR041957">
    <property type="entry name" value="CT_Nitrate-R-NapA-like"/>
</dbReference>
<evidence type="ECO:0000256" key="14">
    <source>
        <dbReference type="ARBA" id="ARBA00055000"/>
    </source>
</evidence>
<dbReference type="Gene3D" id="3.30.200.210">
    <property type="match status" value="1"/>
</dbReference>
<evidence type="ECO:0000313" key="19">
    <source>
        <dbReference type="Proteomes" id="UP001057991"/>
    </source>
</evidence>
<proteinExistence type="inferred from homology"/>
<feature type="binding site" evidence="15">
    <location>
        <position position="797"/>
    </location>
    <ligand>
        <name>substrate</name>
    </ligand>
</feature>
<dbReference type="Gene3D" id="3.40.228.10">
    <property type="entry name" value="Dimethylsulfoxide Reductase, domain 2"/>
    <property type="match status" value="1"/>
</dbReference>
<evidence type="ECO:0000256" key="16">
    <source>
        <dbReference type="SAM" id="SignalP"/>
    </source>
</evidence>
<keyword evidence="12 15" id="KW-0534">Nitrate assimilation</keyword>
<keyword evidence="11 15" id="KW-0411">Iron-sulfur</keyword>
<evidence type="ECO:0000256" key="10">
    <source>
        <dbReference type="ARBA" id="ARBA00023004"/>
    </source>
</evidence>
<feature type="binding site" evidence="15">
    <location>
        <position position="379"/>
    </location>
    <ligand>
        <name>Mo-bis(molybdopterin guanine dinucleotide)</name>
        <dbReference type="ChEBI" id="CHEBI:60539"/>
    </ligand>
</feature>
<feature type="binding site" evidence="15">
    <location>
        <position position="375"/>
    </location>
    <ligand>
        <name>Mo-bis(molybdopterin guanine dinucleotide)</name>
        <dbReference type="ChEBI" id="CHEBI:60539"/>
    </ligand>
</feature>
<evidence type="ECO:0000259" key="17">
    <source>
        <dbReference type="PROSITE" id="PS51669"/>
    </source>
</evidence>
<keyword evidence="6 15" id="KW-0732">Signal</keyword>
<dbReference type="GO" id="GO:0043546">
    <property type="term" value="F:molybdopterin cofactor binding"/>
    <property type="evidence" value="ECO:0007669"/>
    <property type="project" value="InterPro"/>
</dbReference>
<gene>
    <name evidence="15 18" type="primary">napA</name>
    <name evidence="18" type="ORF">K3X48_09870</name>
</gene>
<keyword evidence="5 15" id="KW-0479">Metal-binding</keyword>
<dbReference type="InterPro" id="IPR027467">
    <property type="entry name" value="MopterinOxRdtase_cofactor_BS"/>
</dbReference>
<comment type="subcellular location">
    <subcellularLocation>
        <location evidence="15">Periplasm</location>
    </subcellularLocation>
</comment>
<dbReference type="GO" id="GO:0016020">
    <property type="term" value="C:membrane"/>
    <property type="evidence" value="ECO:0007669"/>
    <property type="project" value="TreeGrafter"/>
</dbReference>
<dbReference type="InterPro" id="IPR019546">
    <property type="entry name" value="TAT_signal_bac_arc"/>
</dbReference>
<dbReference type="PANTHER" id="PTHR43105:SF11">
    <property type="entry name" value="PERIPLASMIC NITRATE REDUCTASE"/>
    <property type="match status" value="1"/>
</dbReference>
<organism evidence="18 19">
    <name type="scientific">Aliiroseovarius crassostreae</name>
    <dbReference type="NCBI Taxonomy" id="154981"/>
    <lineage>
        <taxon>Bacteria</taxon>
        <taxon>Pseudomonadati</taxon>
        <taxon>Pseudomonadota</taxon>
        <taxon>Alphaproteobacteria</taxon>
        <taxon>Rhodobacterales</taxon>
        <taxon>Paracoccaceae</taxon>
        <taxon>Aliiroseovarius</taxon>
    </lineage>
</organism>
<evidence type="ECO:0000256" key="9">
    <source>
        <dbReference type="ARBA" id="ARBA00023002"/>
    </source>
</evidence>
<dbReference type="SMART" id="SM00926">
    <property type="entry name" value="Molybdop_Fe4S4"/>
    <property type="match status" value="1"/>
</dbReference>
<feature type="binding site" evidence="15">
    <location>
        <position position="149"/>
    </location>
    <ligand>
        <name>Mo-bis(molybdopterin guanine dinucleotide)</name>
        <dbReference type="ChEBI" id="CHEBI:60539"/>
    </ligand>
</feature>
<feature type="binding site" evidence="15">
    <location>
        <begin position="511"/>
        <end position="512"/>
    </location>
    <ligand>
        <name>Mo-bis(molybdopterin guanine dinucleotide)</name>
        <dbReference type="ChEBI" id="CHEBI:60539"/>
    </ligand>
</feature>
<feature type="binding site" evidence="15">
    <location>
        <begin position="242"/>
        <end position="246"/>
    </location>
    <ligand>
        <name>Mo-bis(molybdopterin guanine dinucleotide)</name>
        <dbReference type="ChEBI" id="CHEBI:60539"/>
    </ligand>
</feature>
<dbReference type="InterPro" id="IPR050123">
    <property type="entry name" value="Prok_molybdopt-oxidoreductase"/>
</dbReference>
<feature type="binding site" evidence="15">
    <location>
        <position position="561"/>
    </location>
    <ligand>
        <name>Mo-bis(molybdopterin guanine dinucleotide)</name>
        <dbReference type="ChEBI" id="CHEBI:60539"/>
    </ligand>
</feature>
<evidence type="ECO:0000313" key="18">
    <source>
        <dbReference type="EMBL" id="UWP94538.1"/>
    </source>
</evidence>
<dbReference type="GO" id="GO:0042128">
    <property type="term" value="P:nitrate assimilation"/>
    <property type="evidence" value="ECO:0007669"/>
    <property type="project" value="UniProtKB-UniRule"/>
</dbReference>
<sequence>MTTSRRTFLKASAAAATASAAGITLPETAAAQVRKPDIRWDKAACRFCGTGCSVLVGVKDGKVVATQGDPEAPVNRGLNCIKGYFLSKIMYGKDRLTTPLLRKSNGVFDKNGDFEPVSWDEAFDIMAEKWKDALAKKGPTAVSMFGSGQWTVWEGYAAAKFMKAGLRSNNIDPNARHCMASAVAGFMRTFGIDEPMGCYDDLEHADTFVLWGSNMAEMHPILWSRLTDTRLTKPGAEVHVLSTFEHRSFELADNGMIFEPQTDLAILNYIANYIIQNDAVNWDFVEKHTHFKRTATDIGYGLRPTHELEQAAANPAHDGKHGKLSDMTFEEYKEAVAPYTLEYVSELSGVPAAKLEQLAKQYADPNRKVMSLWTMGFNQHTRGSWVNSLMYNVHLLVGKIAEPGNSPFSLTGQPSACGTAREVGTFAHRLPADMVVMKEAHRDFAEEKWKLPKGTIPAKPGFHAVLQHRKLKDGDLNCHWVQCTNNLQAAPNMNEEGYPGYRNPENFITVSDPYPTVTALAADLILPTAMWVEKEGAYGNAERRTQFWRQQVDAPGEARSDVWQVMEFSKRFKAEEVWPEELLAQMPEYRGKTLFEILYENGKVNKYPVSQTADGFNNQESKEFGFYVQKGLFEEYADFGRGKAHDLADFDTYHQARGLRWPVVDGKETLYRFREGYDPYVKEGAGVEFYGKPDGKANIIFAPYEAPAESPDEEFDLWLITGRVLEHWHSGSMTRRVPELHRSFPSAVVFMHPEDAKERGLRRGQEIVISSKRGEMASRVETRGRNKPPRGSVFVPWFDEGQLINKLTLDATCPISKETDFKKCACKVERA</sequence>
<dbReference type="InterPro" id="IPR006963">
    <property type="entry name" value="Mopterin_OxRdtase_4Fe-4S_dom"/>
</dbReference>
<dbReference type="NCBIfam" id="TIGR01706">
    <property type="entry name" value="NAPA"/>
    <property type="match status" value="1"/>
</dbReference>
<dbReference type="InterPro" id="IPR006311">
    <property type="entry name" value="TAT_signal"/>
</dbReference>
<dbReference type="NCBIfam" id="NF010055">
    <property type="entry name" value="PRK13532.1"/>
    <property type="match status" value="1"/>
</dbReference>
<comment type="function">
    <text evidence="14 15">Catalytic subunit of the periplasmic nitrate reductase complex NapAB. Receives electrons from NapB and catalyzes the reduction of nitrate to nitrite.</text>
</comment>
<dbReference type="GO" id="GO:0009055">
    <property type="term" value="F:electron transfer activity"/>
    <property type="evidence" value="ECO:0007669"/>
    <property type="project" value="UniProtKB-UniRule"/>
</dbReference>
<dbReference type="CDD" id="cd02791">
    <property type="entry name" value="MopB_CT_Nitrate-R-NapA-like"/>
    <property type="match status" value="1"/>
</dbReference>
<comment type="cofactor">
    <cofactor evidence="15">
        <name>[4Fe-4S] cluster</name>
        <dbReference type="ChEBI" id="CHEBI:49883"/>
    </cofactor>
    <text evidence="15">Binds 1 [4Fe-4S] cluster.</text>
</comment>
<feature type="binding site" evidence="15">
    <location>
        <begin position="261"/>
        <end position="263"/>
    </location>
    <ligand>
        <name>Mo-bis(molybdopterin guanine dinucleotide)</name>
        <dbReference type="ChEBI" id="CHEBI:60539"/>
    </ligand>
</feature>
<dbReference type="EC" id="1.9.6.1" evidence="15"/>
<dbReference type="SUPFAM" id="SSF50692">
    <property type="entry name" value="ADC-like"/>
    <property type="match status" value="1"/>
</dbReference>
<keyword evidence="10 15" id="KW-0408">Iron</keyword>
<comment type="PTM">
    <text evidence="15">Predicted to be exported by the Tat system. The position of the signal peptide cleavage has not been experimentally proven.</text>
</comment>
<keyword evidence="7 15" id="KW-0574">Periplasm</keyword>
<feature type="binding site" evidence="15">
    <location>
        <position position="534"/>
    </location>
    <ligand>
        <name>Mo-bis(molybdopterin guanine dinucleotide)</name>
        <dbReference type="ChEBI" id="CHEBI:60539"/>
    </ligand>
</feature>
<keyword evidence="3 15" id="KW-0004">4Fe-4S</keyword>
<dbReference type="GO" id="GO:0030151">
    <property type="term" value="F:molybdenum ion binding"/>
    <property type="evidence" value="ECO:0007669"/>
    <property type="project" value="InterPro"/>
</dbReference>
<dbReference type="Gene3D" id="2.40.40.20">
    <property type="match status" value="1"/>
</dbReference>
<evidence type="ECO:0000256" key="7">
    <source>
        <dbReference type="ARBA" id="ARBA00022764"/>
    </source>
</evidence>
<dbReference type="HAMAP" id="MF_01630">
    <property type="entry name" value="Nitrate_reduct_NapA"/>
    <property type="match status" value="1"/>
</dbReference>
<dbReference type="Pfam" id="PF00384">
    <property type="entry name" value="Molybdopterin"/>
    <property type="match status" value="1"/>
</dbReference>
<dbReference type="GeneID" id="75103598"/>
<feature type="binding site" evidence="15">
    <location>
        <begin position="721"/>
        <end position="730"/>
    </location>
    <ligand>
        <name>Mo-bis(molybdopterin guanine dinucleotide)</name>
        <dbReference type="ChEBI" id="CHEBI:60539"/>
    </ligand>
</feature>
<dbReference type="PROSITE" id="PS51318">
    <property type="entry name" value="TAT"/>
    <property type="match status" value="1"/>
</dbReference>
<dbReference type="GO" id="GO:0050140">
    <property type="term" value="F:nitrate reductase (cytochrome) activity"/>
    <property type="evidence" value="ECO:0007669"/>
    <property type="project" value="UniProtKB-EC"/>
</dbReference>
<feature type="binding site" evidence="15">
    <location>
        <position position="178"/>
    </location>
    <ligand>
        <name>Mo-bis(molybdopterin guanine dinucleotide)</name>
        <dbReference type="ChEBI" id="CHEBI:60539"/>
    </ligand>
</feature>
<dbReference type="GO" id="GO:0042597">
    <property type="term" value="C:periplasmic space"/>
    <property type="evidence" value="ECO:0007669"/>
    <property type="project" value="UniProtKB-SubCell"/>
</dbReference>
<dbReference type="AlphaFoldDB" id="A0A9Q9H6M2"/>
<feature type="binding site" evidence="15">
    <location>
        <position position="52"/>
    </location>
    <ligand>
        <name>[4Fe-4S] cluster</name>
        <dbReference type="ChEBI" id="CHEBI:49883"/>
    </ligand>
</feature>
<feature type="binding site" evidence="15">
    <location>
        <position position="822"/>
    </location>
    <ligand>
        <name>Mo-bis(molybdopterin guanine dinucleotide)</name>
        <dbReference type="ChEBI" id="CHEBI:60539"/>
    </ligand>
</feature>
<dbReference type="GO" id="GO:0051539">
    <property type="term" value="F:4 iron, 4 sulfur cluster binding"/>
    <property type="evidence" value="ECO:0007669"/>
    <property type="project" value="UniProtKB-KW"/>
</dbReference>
<evidence type="ECO:0000256" key="5">
    <source>
        <dbReference type="ARBA" id="ARBA00022723"/>
    </source>
</evidence>
<dbReference type="Gene3D" id="3.40.50.740">
    <property type="match status" value="1"/>
</dbReference>
<reference evidence="18" key="1">
    <citation type="submission" date="2021-08" db="EMBL/GenBank/DDBJ databases">
        <authorList>
            <person name="Nwanade C."/>
            <person name="Wang M."/>
            <person name="Masoudi A."/>
            <person name="Yu Z."/>
            <person name="Liu J."/>
        </authorList>
    </citation>
    <scope>NUCLEOTIDE SEQUENCE</scope>
    <source>
        <strain evidence="18">S056</strain>
    </source>
</reference>
<keyword evidence="8 15" id="KW-0249">Electron transport</keyword>
<dbReference type="Proteomes" id="UP001057991">
    <property type="component" value="Chromosome"/>
</dbReference>
<dbReference type="PANTHER" id="PTHR43105">
    <property type="entry name" value="RESPIRATORY NITRATE REDUCTASE"/>
    <property type="match status" value="1"/>
</dbReference>
<evidence type="ECO:0000256" key="3">
    <source>
        <dbReference type="ARBA" id="ARBA00022485"/>
    </source>
</evidence>
<keyword evidence="9 15" id="KW-0560">Oxidoreductase</keyword>
<evidence type="ECO:0000256" key="4">
    <source>
        <dbReference type="ARBA" id="ARBA00022505"/>
    </source>
</evidence>
<dbReference type="FunFam" id="2.40.40.20:FF:000005">
    <property type="entry name" value="Periplasmic nitrate reductase"/>
    <property type="match status" value="1"/>
</dbReference>
<evidence type="ECO:0000256" key="1">
    <source>
        <dbReference type="ARBA" id="ARBA00008747"/>
    </source>
</evidence>
<keyword evidence="2 15" id="KW-0813">Transport</keyword>
<comment type="catalytic activity">
    <reaction evidence="13 15">
        <text>2 Fe(II)-[cytochrome] + nitrate + 2 H(+) = 2 Fe(III)-[cytochrome] + nitrite + H2O</text>
        <dbReference type="Rhea" id="RHEA:12909"/>
        <dbReference type="Rhea" id="RHEA-COMP:11777"/>
        <dbReference type="Rhea" id="RHEA-COMP:11778"/>
        <dbReference type="ChEBI" id="CHEBI:15377"/>
        <dbReference type="ChEBI" id="CHEBI:15378"/>
        <dbReference type="ChEBI" id="CHEBI:16301"/>
        <dbReference type="ChEBI" id="CHEBI:17632"/>
        <dbReference type="ChEBI" id="CHEBI:29033"/>
        <dbReference type="ChEBI" id="CHEBI:29034"/>
        <dbReference type="EC" id="1.9.6.1"/>
    </reaction>
</comment>
<dbReference type="EMBL" id="CP080776">
    <property type="protein sequence ID" value="UWP94538.1"/>
    <property type="molecule type" value="Genomic_DNA"/>
</dbReference>
<dbReference type="RefSeq" id="WP_259791192.1">
    <property type="nucleotide sequence ID" value="NZ_CP080772.1"/>
</dbReference>
<comment type="similarity">
    <text evidence="1 15">Belongs to the prokaryotic molybdopterin-containing oxidoreductase family. NasA/NapA/NarB subfamily.</text>
</comment>
<dbReference type="GO" id="GO:0006777">
    <property type="term" value="P:Mo-molybdopterin cofactor biosynthetic process"/>
    <property type="evidence" value="ECO:0007669"/>
    <property type="project" value="UniProtKB-UniRule"/>
</dbReference>
<dbReference type="GO" id="GO:0009325">
    <property type="term" value="C:nitrate reductase complex"/>
    <property type="evidence" value="ECO:0007669"/>
    <property type="project" value="TreeGrafter"/>
</dbReference>
<feature type="binding site" evidence="15">
    <location>
        <begin position="211"/>
        <end position="218"/>
    </location>
    <ligand>
        <name>Mo-bis(molybdopterin guanine dinucleotide)</name>
        <dbReference type="ChEBI" id="CHEBI:60539"/>
    </ligand>
</feature>
<dbReference type="GO" id="GO:0045333">
    <property type="term" value="P:cellular respiration"/>
    <property type="evidence" value="ECO:0007669"/>
    <property type="project" value="UniProtKB-ARBA"/>
</dbReference>
<keyword evidence="4 15" id="KW-0500">Molybdenum</keyword>
<evidence type="ECO:0000256" key="6">
    <source>
        <dbReference type="ARBA" id="ARBA00022729"/>
    </source>
</evidence>
<dbReference type="InterPro" id="IPR010051">
    <property type="entry name" value="Periplasm_NO3_reductase_lsu"/>
</dbReference>
<protein>
    <recommendedName>
        <fullName evidence="15">Periplasmic nitrate reductase</fullName>
        <ecNumber evidence="15">1.9.6.1</ecNumber>
    </recommendedName>
</protein>
<comment type="cofactor">
    <cofactor evidence="15">
        <name>Mo-bis(molybdopterin guanine dinucleotide)</name>
        <dbReference type="ChEBI" id="CHEBI:60539"/>
    </cofactor>
    <text evidence="15">Binds 1 molybdenum-bis(molybdopterin guanine dinucleotide) (Mo-bis-MGD) cofactor per subunit.</text>
</comment>
<feature type="binding site" evidence="15">
    <location>
        <position position="485"/>
    </location>
    <ligand>
        <name>Mo-bis(molybdopterin guanine dinucleotide)</name>
        <dbReference type="ChEBI" id="CHEBI:60539"/>
    </ligand>
</feature>
<dbReference type="CDD" id="cd02754">
    <property type="entry name" value="MopB_Nitrate-R-NapA-like"/>
    <property type="match status" value="1"/>
</dbReference>
<evidence type="ECO:0000256" key="15">
    <source>
        <dbReference type="HAMAP-Rule" id="MF_01630"/>
    </source>
</evidence>
<name>A0A9Q9H6M2_9RHOB</name>
<dbReference type="SUPFAM" id="SSF53706">
    <property type="entry name" value="Formate dehydrogenase/DMSO reductase, domains 1-3"/>
    <property type="match status" value="1"/>
</dbReference>
<dbReference type="InterPro" id="IPR009010">
    <property type="entry name" value="Asp_de-COase-like_dom_sf"/>
</dbReference>